<name>X1H9C2_9ZZZZ</name>
<dbReference type="InterPro" id="IPR051450">
    <property type="entry name" value="Gfo/Idh/MocA_Oxidoreductases"/>
</dbReference>
<gene>
    <name evidence="2" type="ORF">S03H2_40069</name>
</gene>
<sequence>MATRCAKEGMPFLLEKPLSLNLKGVKYLKEIVQKKKLICGVAYVRRSFPSFKKLKELILSGLIGRIKMGRFNCSQNYPEYRPDYQKIYYSKEKMGGGCILDTASHMINLAEWFFGKAEEVVSFYDRLELKGVECEDSSIILLRFKRNRALVEIFLNQFQKPNIFEIEIIGTKGNLRYGVKDRVHRITFCGNAKNQWQEIERFCYNRDDFYILQAKEFLAALDSKTLLPTSIKEAESTLRICLSAKKSQRKNRILKV</sequence>
<dbReference type="Gene3D" id="3.40.50.720">
    <property type="entry name" value="NAD(P)-binding Rossmann-like Domain"/>
    <property type="match status" value="1"/>
</dbReference>
<accession>X1H9C2</accession>
<organism evidence="2">
    <name type="scientific">marine sediment metagenome</name>
    <dbReference type="NCBI Taxonomy" id="412755"/>
    <lineage>
        <taxon>unclassified sequences</taxon>
        <taxon>metagenomes</taxon>
        <taxon>ecological metagenomes</taxon>
    </lineage>
</organism>
<dbReference type="Pfam" id="PF22725">
    <property type="entry name" value="GFO_IDH_MocA_C3"/>
    <property type="match status" value="1"/>
</dbReference>
<evidence type="ECO:0000259" key="1">
    <source>
        <dbReference type="Pfam" id="PF22725"/>
    </source>
</evidence>
<evidence type="ECO:0000313" key="2">
    <source>
        <dbReference type="EMBL" id="GAH53665.1"/>
    </source>
</evidence>
<dbReference type="SUPFAM" id="SSF55347">
    <property type="entry name" value="Glyceraldehyde-3-phosphate dehydrogenase-like, C-terminal domain"/>
    <property type="match status" value="1"/>
</dbReference>
<dbReference type="PANTHER" id="PTHR43377:SF1">
    <property type="entry name" value="BILIVERDIN REDUCTASE A"/>
    <property type="match status" value="1"/>
</dbReference>
<protein>
    <recommendedName>
        <fullName evidence="1">GFO/IDH/MocA-like oxidoreductase domain-containing protein</fullName>
    </recommendedName>
</protein>
<feature type="domain" description="GFO/IDH/MocA-like oxidoreductase" evidence="1">
    <location>
        <begin position="51"/>
        <end position="176"/>
    </location>
</feature>
<dbReference type="PANTHER" id="PTHR43377">
    <property type="entry name" value="BILIVERDIN REDUCTASE A"/>
    <property type="match status" value="1"/>
</dbReference>
<dbReference type="InterPro" id="IPR055170">
    <property type="entry name" value="GFO_IDH_MocA-like_dom"/>
</dbReference>
<proteinExistence type="predicted"/>
<comment type="caution">
    <text evidence="2">The sequence shown here is derived from an EMBL/GenBank/DDBJ whole genome shotgun (WGS) entry which is preliminary data.</text>
</comment>
<dbReference type="AlphaFoldDB" id="X1H9C2"/>
<dbReference type="Gene3D" id="3.30.360.10">
    <property type="entry name" value="Dihydrodipicolinate Reductase, domain 2"/>
    <property type="match status" value="1"/>
</dbReference>
<dbReference type="EMBL" id="BARU01024815">
    <property type="protein sequence ID" value="GAH53665.1"/>
    <property type="molecule type" value="Genomic_DNA"/>
</dbReference>
<reference evidence="2" key="1">
    <citation type="journal article" date="2014" name="Front. Microbiol.">
        <title>High frequency of phylogenetically diverse reductive dehalogenase-homologous genes in deep subseafloor sedimentary metagenomes.</title>
        <authorList>
            <person name="Kawai M."/>
            <person name="Futagami T."/>
            <person name="Toyoda A."/>
            <person name="Takaki Y."/>
            <person name="Nishi S."/>
            <person name="Hori S."/>
            <person name="Arai W."/>
            <person name="Tsubouchi T."/>
            <person name="Morono Y."/>
            <person name="Uchiyama I."/>
            <person name="Ito T."/>
            <person name="Fujiyama A."/>
            <person name="Inagaki F."/>
            <person name="Takami H."/>
        </authorList>
    </citation>
    <scope>NUCLEOTIDE SEQUENCE</scope>
    <source>
        <strain evidence="2">Expedition CK06-06</strain>
    </source>
</reference>